<evidence type="ECO:0000259" key="3">
    <source>
        <dbReference type="Pfam" id="PF00364"/>
    </source>
</evidence>
<dbReference type="NCBIfam" id="TIGR01730">
    <property type="entry name" value="RND_mfp"/>
    <property type="match status" value="1"/>
</dbReference>
<keyword evidence="8" id="KW-1185">Reference proteome</keyword>
<organism evidence="7 8">
    <name type="scientific">Dialister hominis</name>
    <dbReference type="NCBI Taxonomy" id="2582419"/>
    <lineage>
        <taxon>Bacteria</taxon>
        <taxon>Bacillati</taxon>
        <taxon>Bacillota</taxon>
        <taxon>Negativicutes</taxon>
        <taxon>Veillonellales</taxon>
        <taxon>Veillonellaceae</taxon>
        <taxon>Dialister</taxon>
    </lineage>
</organism>
<dbReference type="PANTHER" id="PTHR30469:SF38">
    <property type="entry name" value="HLYD FAMILY SECRETION PROTEIN"/>
    <property type="match status" value="1"/>
</dbReference>
<dbReference type="InterPro" id="IPR006143">
    <property type="entry name" value="RND_pump_MFP"/>
</dbReference>
<dbReference type="Gene3D" id="1.10.287.470">
    <property type="entry name" value="Helix hairpin bin"/>
    <property type="match status" value="1"/>
</dbReference>
<dbReference type="InterPro" id="IPR058792">
    <property type="entry name" value="Beta-barrel_RND_2"/>
</dbReference>
<evidence type="ECO:0000313" key="7">
    <source>
        <dbReference type="EMBL" id="BBK25696.1"/>
    </source>
</evidence>
<feature type="domain" description="YknX-like C-terminal permuted SH3-like" evidence="6">
    <location>
        <begin position="301"/>
        <end position="369"/>
    </location>
</feature>
<dbReference type="InterPro" id="IPR058637">
    <property type="entry name" value="YknX-like_C"/>
</dbReference>
<keyword evidence="2" id="KW-0175">Coiled coil</keyword>
<evidence type="ECO:0000256" key="1">
    <source>
        <dbReference type="ARBA" id="ARBA00009477"/>
    </source>
</evidence>
<dbReference type="Proteomes" id="UP000320585">
    <property type="component" value="Chromosome"/>
</dbReference>
<dbReference type="SUPFAM" id="SSF111369">
    <property type="entry name" value="HlyD-like secretion proteins"/>
    <property type="match status" value="1"/>
</dbReference>
<dbReference type="Gene3D" id="2.40.420.20">
    <property type="match status" value="1"/>
</dbReference>
<feature type="domain" description="Lipoyl-binding" evidence="3">
    <location>
        <begin position="73"/>
        <end position="104"/>
    </location>
</feature>
<protein>
    <submittedName>
        <fullName evidence="7">RND transporter</fullName>
    </submittedName>
</protein>
<reference evidence="8" key="1">
    <citation type="submission" date="2019-05" db="EMBL/GenBank/DDBJ databases">
        <title>Complete genome sequencing of Dialister sp. strain 5BBH33.</title>
        <authorList>
            <person name="Sakamoto M."/>
            <person name="Murakami T."/>
            <person name="Mori H."/>
        </authorList>
    </citation>
    <scope>NUCLEOTIDE SEQUENCE [LARGE SCALE GENOMIC DNA]</scope>
    <source>
        <strain evidence="8">5BBH33</strain>
    </source>
</reference>
<dbReference type="PANTHER" id="PTHR30469">
    <property type="entry name" value="MULTIDRUG RESISTANCE PROTEIN MDTA"/>
    <property type="match status" value="1"/>
</dbReference>
<evidence type="ECO:0000313" key="8">
    <source>
        <dbReference type="Proteomes" id="UP000320585"/>
    </source>
</evidence>
<evidence type="ECO:0000256" key="2">
    <source>
        <dbReference type="SAM" id="Coils"/>
    </source>
</evidence>
<feature type="domain" description="Multidrug export protein EmrA/FarA alpha-helical hairpin" evidence="4">
    <location>
        <begin position="122"/>
        <end position="186"/>
    </location>
</feature>
<evidence type="ECO:0000259" key="4">
    <source>
        <dbReference type="Pfam" id="PF25885"/>
    </source>
</evidence>
<dbReference type="Pfam" id="PF00364">
    <property type="entry name" value="Biotin_lipoyl"/>
    <property type="match status" value="1"/>
</dbReference>
<dbReference type="Gene3D" id="2.40.50.100">
    <property type="match status" value="1"/>
</dbReference>
<comment type="similarity">
    <text evidence="1">Belongs to the membrane fusion protein (MFP) (TC 8.A.1) family.</text>
</comment>
<dbReference type="KEGG" id="dho:Dia5BBH33_16310"/>
<accession>A0A8D4UVD8</accession>
<name>A0A8D4UVD8_9FIRM</name>
<dbReference type="RefSeq" id="WP_162501780.1">
    <property type="nucleotide sequence ID" value="NZ_AP019697.1"/>
</dbReference>
<proteinExistence type="inferred from homology"/>
<feature type="domain" description="CusB-like beta-barrel" evidence="5">
    <location>
        <begin position="221"/>
        <end position="295"/>
    </location>
</feature>
<dbReference type="InterPro" id="IPR000089">
    <property type="entry name" value="Biotin_lipoyl"/>
</dbReference>
<dbReference type="GeneID" id="92716850"/>
<dbReference type="GO" id="GO:1990281">
    <property type="term" value="C:efflux pump complex"/>
    <property type="evidence" value="ECO:0007669"/>
    <property type="project" value="TreeGrafter"/>
</dbReference>
<dbReference type="EMBL" id="AP019697">
    <property type="protein sequence ID" value="BBK25696.1"/>
    <property type="molecule type" value="Genomic_DNA"/>
</dbReference>
<dbReference type="AlphaFoldDB" id="A0A8D4UVD8"/>
<dbReference type="Pfam" id="PF25885">
    <property type="entry name" value="HH_EMRA"/>
    <property type="match status" value="1"/>
</dbReference>
<dbReference type="InterPro" id="IPR058633">
    <property type="entry name" value="EmrA/FarA_HH"/>
</dbReference>
<gene>
    <name evidence="7" type="primary">nolF</name>
    <name evidence="7" type="ORF">Dia5BBH33_16310</name>
</gene>
<dbReference type="Pfam" id="PF25954">
    <property type="entry name" value="Beta-barrel_RND_2"/>
    <property type="match status" value="1"/>
</dbReference>
<sequence length="373" mass="40036">MDFKNKKTTIALIVCAVILALIGWRVWANIQAKKAEANRSGKEKVAVVTAAYPERKTIVPKFRFSGTLDPVWQADVAAKVDGRIEQVLVNEGDAVSAGEVLAILDRTDTDASLLNAKGLYADAKTDYEKAQADLARYTKLYAAGAISKESLDNKQFALENAKGKLDAAQGNLNSADSQAGGTRVTTPRPGIIQKRYYQEGYYAKVGTALFQIADISTLLAKIDVPEGYVQSIAVGNPVEIHIPSMSGDNKTVQGIITRISPVATLPARTFEAEVSVDNSDGRLRGGVYADTTLTANPKDNALTIPMSAIVMRDDQRTVYVIEDGHAVRKVITTGYIGENLVEVLSGLSEKDQVITGGQNKFKEGGQVKVSGEG</sequence>
<feature type="coiled-coil region" evidence="2">
    <location>
        <begin position="120"/>
        <end position="178"/>
    </location>
</feature>
<dbReference type="Gene3D" id="2.40.30.170">
    <property type="match status" value="1"/>
</dbReference>
<dbReference type="GO" id="GO:0015562">
    <property type="term" value="F:efflux transmembrane transporter activity"/>
    <property type="evidence" value="ECO:0007669"/>
    <property type="project" value="TreeGrafter"/>
</dbReference>
<evidence type="ECO:0000259" key="6">
    <source>
        <dbReference type="Pfam" id="PF25989"/>
    </source>
</evidence>
<evidence type="ECO:0000259" key="5">
    <source>
        <dbReference type="Pfam" id="PF25954"/>
    </source>
</evidence>
<dbReference type="Pfam" id="PF25989">
    <property type="entry name" value="YknX_C"/>
    <property type="match status" value="1"/>
</dbReference>